<organism evidence="1 2">
    <name type="scientific">Trypanosoma vivax (strain Y486)</name>
    <dbReference type="NCBI Taxonomy" id="1055687"/>
    <lineage>
        <taxon>Eukaryota</taxon>
        <taxon>Discoba</taxon>
        <taxon>Euglenozoa</taxon>
        <taxon>Kinetoplastea</taxon>
        <taxon>Metakinetoplastina</taxon>
        <taxon>Trypanosomatida</taxon>
        <taxon>Trypanosomatidae</taxon>
        <taxon>Trypanosoma</taxon>
        <taxon>Duttonella</taxon>
    </lineage>
</organism>
<dbReference type="AlphaFoldDB" id="F9WND4"/>
<keyword evidence="2" id="KW-1185">Reference proteome</keyword>
<dbReference type="VEuPathDB" id="TriTrypDB:TvY486_0017610"/>
<feature type="non-terminal residue" evidence="1">
    <location>
        <position position="366"/>
    </location>
</feature>
<evidence type="ECO:0000313" key="2">
    <source>
        <dbReference type="Proteomes" id="UP000009027"/>
    </source>
</evidence>
<dbReference type="Proteomes" id="UP000009027">
    <property type="component" value="Unassembled WGS sequence"/>
</dbReference>
<accession>F9WND4</accession>
<name>F9WND4_TRYVY</name>
<evidence type="ECO:0000313" key="1">
    <source>
        <dbReference type="EMBL" id="CCD19052.1"/>
    </source>
</evidence>
<reference evidence="1 2" key="1">
    <citation type="journal article" date="2012" name="Proc. Natl. Acad. Sci. U.S.A.">
        <title>Antigenic diversity is generated by distinct evolutionary mechanisms in African trypanosome species.</title>
        <authorList>
            <person name="Jackson A.P."/>
            <person name="Berry A."/>
            <person name="Aslett M."/>
            <person name="Allison H.C."/>
            <person name="Burton P."/>
            <person name="Vavrova-Anderson J."/>
            <person name="Brown R."/>
            <person name="Browne H."/>
            <person name="Corton N."/>
            <person name="Hauser H."/>
            <person name="Gamble J."/>
            <person name="Gilderthorp R."/>
            <person name="Marcello L."/>
            <person name="McQuillan J."/>
            <person name="Otto T.D."/>
            <person name="Quail M.A."/>
            <person name="Sanders M.J."/>
            <person name="van Tonder A."/>
            <person name="Ginger M.L."/>
            <person name="Field M.C."/>
            <person name="Barry J.D."/>
            <person name="Hertz-Fowler C."/>
            <person name="Berriman M."/>
        </authorList>
    </citation>
    <scope>NUCLEOTIDE SEQUENCE</scope>
    <source>
        <strain evidence="1 2">Y486</strain>
    </source>
</reference>
<proteinExistence type="predicted"/>
<sequence length="366" mass="41285">MLPFLTHRIACLRDVSAIALHCKCPVDILYIVSKFNHALRWQWRRFECEDKTSTTSPVKSQAELSVLETADCVLSLMRFVVENYLARRAVRQYHCNYSLAVPTSPNSQTQGASMTIDDAVRSVCNELIRQLSVDTFFSIADVEQGVPPEALEAKFSVAPVDVGDAEKGSETTGSAKVLKFNWITMRVFGIILRFSSSYRSNIHFHHAWVVKQEKRVREERRGKSEKRGYWNSLSRLASTVHGSAMRYVFRGDELADSRHVPHESSRKNGYDEHLQEHRRNRLGCLLPVTSAQHRNEVGEEGGRCVLWFPSKGGVGLYLLVGEVAGENEYSDSEETALRLLTIACRYANGHDLVSLSSFTPSGRESK</sequence>
<dbReference type="EMBL" id="CAEX01002486">
    <property type="protein sequence ID" value="CCD19052.1"/>
    <property type="molecule type" value="Genomic_DNA"/>
</dbReference>
<protein>
    <submittedName>
        <fullName evidence="1">Uncharacterized protein</fullName>
    </submittedName>
</protein>
<gene>
    <name evidence="1" type="ORF">TvY486_0017610</name>
</gene>